<name>A0A151AFC2_9EURY</name>
<keyword evidence="5" id="KW-0378">Hydrolase</keyword>
<organism evidence="5 6">
    <name type="scientific">Halalkalicoccus paucihalophilus</name>
    <dbReference type="NCBI Taxonomy" id="1008153"/>
    <lineage>
        <taxon>Archaea</taxon>
        <taxon>Methanobacteriati</taxon>
        <taxon>Methanobacteriota</taxon>
        <taxon>Stenosarchaea group</taxon>
        <taxon>Halobacteria</taxon>
        <taxon>Halobacteriales</taxon>
        <taxon>Halococcaceae</taxon>
        <taxon>Halalkalicoccus</taxon>
    </lineage>
</organism>
<protein>
    <submittedName>
        <fullName evidence="5">NAD-dependent protein deacetylase</fullName>
        <ecNumber evidence="5">3.5.1.-</ecNumber>
    </submittedName>
</protein>
<feature type="binding site" evidence="3">
    <location>
        <position position="132"/>
    </location>
    <ligand>
        <name>Zn(2+)</name>
        <dbReference type="ChEBI" id="CHEBI:29105"/>
    </ligand>
</feature>
<dbReference type="OrthoDB" id="728at2157"/>
<reference evidence="5 6" key="1">
    <citation type="submission" date="2016-02" db="EMBL/GenBank/DDBJ databases">
        <title>Genome sequence of Halalkalicoccus paucihalophilus DSM 24557.</title>
        <authorList>
            <person name="Poehlein A."/>
            <person name="Daniel R."/>
        </authorList>
    </citation>
    <scope>NUCLEOTIDE SEQUENCE [LARGE SCALE GENOMIC DNA]</scope>
    <source>
        <strain evidence="5 6">DSM 24557</strain>
    </source>
</reference>
<feature type="binding site" evidence="3">
    <location>
        <position position="156"/>
    </location>
    <ligand>
        <name>Zn(2+)</name>
        <dbReference type="ChEBI" id="CHEBI:29105"/>
    </ligand>
</feature>
<dbReference type="Proteomes" id="UP000075321">
    <property type="component" value="Unassembled WGS sequence"/>
</dbReference>
<dbReference type="PANTHER" id="PTHR11085:SF10">
    <property type="entry name" value="NAD-DEPENDENT PROTEIN DEACYLASE SIRTUIN-5, MITOCHONDRIAL-RELATED"/>
    <property type="match status" value="1"/>
</dbReference>
<evidence type="ECO:0000259" key="4">
    <source>
        <dbReference type="PROSITE" id="PS50305"/>
    </source>
</evidence>
<evidence type="ECO:0000256" key="1">
    <source>
        <dbReference type="ARBA" id="ARBA00022679"/>
    </source>
</evidence>
<dbReference type="RefSeq" id="WP_066380813.1">
    <property type="nucleotide sequence ID" value="NZ_LTAZ01000004.1"/>
</dbReference>
<dbReference type="SUPFAM" id="SSF52467">
    <property type="entry name" value="DHS-like NAD/FAD-binding domain"/>
    <property type="match status" value="1"/>
</dbReference>
<feature type="active site" description="Proton acceptor" evidence="3">
    <location>
        <position position="121"/>
    </location>
</feature>
<feature type="binding site" evidence="3">
    <location>
        <position position="154"/>
    </location>
    <ligand>
        <name>Zn(2+)</name>
        <dbReference type="ChEBI" id="CHEBI:29105"/>
    </ligand>
</feature>
<evidence type="ECO:0000313" key="6">
    <source>
        <dbReference type="Proteomes" id="UP000075321"/>
    </source>
</evidence>
<dbReference type="Gene3D" id="3.40.50.1220">
    <property type="entry name" value="TPP-binding domain"/>
    <property type="match status" value="1"/>
</dbReference>
<dbReference type="InterPro" id="IPR026591">
    <property type="entry name" value="Sirtuin_cat_small_dom_sf"/>
</dbReference>
<dbReference type="GO" id="GO:0070403">
    <property type="term" value="F:NAD+ binding"/>
    <property type="evidence" value="ECO:0007669"/>
    <property type="project" value="InterPro"/>
</dbReference>
<evidence type="ECO:0000313" key="5">
    <source>
        <dbReference type="EMBL" id="KYH26244.1"/>
    </source>
</evidence>
<gene>
    <name evidence="5" type="primary">cobB_2</name>
    <name evidence="5" type="ORF">HAPAU_13390</name>
</gene>
<comment type="caution">
    <text evidence="5">The sequence shown here is derived from an EMBL/GenBank/DDBJ whole genome shotgun (WGS) entry which is preliminary data.</text>
</comment>
<dbReference type="AlphaFoldDB" id="A0A151AFC2"/>
<dbReference type="GO" id="GO:0017136">
    <property type="term" value="F:histone deacetylase activity, NAD-dependent"/>
    <property type="evidence" value="ECO:0007669"/>
    <property type="project" value="TreeGrafter"/>
</dbReference>
<dbReference type="PANTHER" id="PTHR11085">
    <property type="entry name" value="NAD-DEPENDENT PROTEIN DEACYLASE SIRTUIN-5, MITOCHONDRIAL-RELATED"/>
    <property type="match status" value="1"/>
</dbReference>
<dbReference type="InterPro" id="IPR029035">
    <property type="entry name" value="DHS-like_NAD/FAD-binding_dom"/>
</dbReference>
<keyword evidence="3" id="KW-0479">Metal-binding</keyword>
<keyword evidence="1" id="KW-0808">Transferase</keyword>
<dbReference type="EC" id="3.5.1.-" evidence="5"/>
<dbReference type="InterPro" id="IPR003000">
    <property type="entry name" value="Sirtuin"/>
</dbReference>
<proteinExistence type="predicted"/>
<dbReference type="InterPro" id="IPR050134">
    <property type="entry name" value="NAD-dep_sirtuin_deacylases"/>
</dbReference>
<keyword evidence="6" id="KW-1185">Reference proteome</keyword>
<dbReference type="EMBL" id="LTAZ01000004">
    <property type="protein sequence ID" value="KYH26244.1"/>
    <property type="molecule type" value="Genomic_DNA"/>
</dbReference>
<feature type="binding site" evidence="3">
    <location>
        <position position="129"/>
    </location>
    <ligand>
        <name>Zn(2+)</name>
        <dbReference type="ChEBI" id="CHEBI:29105"/>
    </ligand>
</feature>
<evidence type="ECO:0000256" key="3">
    <source>
        <dbReference type="PROSITE-ProRule" id="PRU00236"/>
    </source>
</evidence>
<dbReference type="NCBIfam" id="NF001753">
    <property type="entry name" value="PRK00481.1-3"/>
    <property type="match status" value="1"/>
</dbReference>
<dbReference type="InterPro" id="IPR026590">
    <property type="entry name" value="Ssirtuin_cat_dom"/>
</dbReference>
<accession>A0A151AFC2</accession>
<keyword evidence="3" id="KW-0862">Zinc</keyword>
<dbReference type="GO" id="GO:0046872">
    <property type="term" value="F:metal ion binding"/>
    <property type="evidence" value="ECO:0007669"/>
    <property type="project" value="UniProtKB-KW"/>
</dbReference>
<dbReference type="CDD" id="cd01407">
    <property type="entry name" value="SIR2-fam"/>
    <property type="match status" value="1"/>
</dbReference>
<feature type="domain" description="Deacetylase sirtuin-type" evidence="4">
    <location>
        <begin position="1"/>
        <end position="249"/>
    </location>
</feature>
<dbReference type="GO" id="GO:0016787">
    <property type="term" value="F:hydrolase activity"/>
    <property type="evidence" value="ECO:0007669"/>
    <property type="project" value="UniProtKB-KW"/>
</dbReference>
<dbReference type="Pfam" id="PF02146">
    <property type="entry name" value="SIR2"/>
    <property type="match status" value="1"/>
</dbReference>
<dbReference type="PATRIC" id="fig|1008153.3.peg.1349"/>
<evidence type="ECO:0000256" key="2">
    <source>
        <dbReference type="ARBA" id="ARBA00023027"/>
    </source>
</evidence>
<dbReference type="PROSITE" id="PS50305">
    <property type="entry name" value="SIRTUIN"/>
    <property type="match status" value="1"/>
</dbReference>
<keyword evidence="2" id="KW-0520">NAD</keyword>
<dbReference type="Gene3D" id="3.30.1600.10">
    <property type="entry name" value="SIR2/SIRT2 'Small Domain"/>
    <property type="match status" value="1"/>
</dbReference>
<sequence>MDDALDRLASAIREADSTVALTGAGVSTASGIPDFRGEDGIWNAQFDPADFQVGRFRSDPAGFWEDRVKLHEAMFPGEIEPNAAHEALAELESQGWLDALITQNTDGLHGAAGSKELFELHGNAHRIVCMDCGRKIDAASVRERVREGESPPLCDCGGLLKPDVVLFGESLPEAIMAEAQRRARESDVFLAVGSSLTVEPAASLPKAGARDGLLAICNFDPTPHDDRTDVLVREDVTEVLPALVARLDA</sequence>